<evidence type="ECO:0000256" key="6">
    <source>
        <dbReference type="ARBA" id="ARBA00023136"/>
    </source>
</evidence>
<dbReference type="InterPro" id="IPR003416">
    <property type="entry name" value="MgtC/SapB/SrpB/YhiD_fam"/>
</dbReference>
<name>A0A839QZF0_9MICO</name>
<feature type="transmembrane region" description="Helical" evidence="7">
    <location>
        <begin position="100"/>
        <end position="119"/>
    </location>
</feature>
<reference evidence="9 10" key="1">
    <citation type="submission" date="2020-08" db="EMBL/GenBank/DDBJ databases">
        <title>Sequencing the genomes of 1000 actinobacteria strains.</title>
        <authorList>
            <person name="Klenk H.-P."/>
        </authorList>
    </citation>
    <scope>NUCLEOTIDE SEQUENCE [LARGE SCALE GENOMIC DNA]</scope>
    <source>
        <strain evidence="9 10">DSM 23040</strain>
    </source>
</reference>
<dbReference type="Pfam" id="PF02308">
    <property type="entry name" value="MgtC"/>
    <property type="match status" value="1"/>
</dbReference>
<dbReference type="PANTHER" id="PTHR33778:SF1">
    <property type="entry name" value="MAGNESIUM TRANSPORTER YHID-RELATED"/>
    <property type="match status" value="1"/>
</dbReference>
<feature type="transmembrane region" description="Helical" evidence="7">
    <location>
        <begin position="44"/>
        <end position="66"/>
    </location>
</feature>
<evidence type="ECO:0000313" key="10">
    <source>
        <dbReference type="Proteomes" id="UP000568050"/>
    </source>
</evidence>
<evidence type="ECO:0000256" key="7">
    <source>
        <dbReference type="SAM" id="Phobius"/>
    </source>
</evidence>
<dbReference type="EMBL" id="JACHWP010000004">
    <property type="protein sequence ID" value="MBB3023331.1"/>
    <property type="molecule type" value="Genomic_DNA"/>
</dbReference>
<keyword evidence="4 7" id="KW-0812">Transmembrane</keyword>
<feature type="domain" description="MgtC/SapB/SrpB/YhiD N-terminal" evidence="8">
    <location>
        <begin position="20"/>
        <end position="146"/>
    </location>
</feature>
<evidence type="ECO:0000256" key="5">
    <source>
        <dbReference type="ARBA" id="ARBA00022989"/>
    </source>
</evidence>
<keyword evidence="3" id="KW-1003">Cell membrane</keyword>
<dbReference type="RefSeq" id="WP_183376432.1">
    <property type="nucleotide sequence ID" value="NZ_CBCSFZ010000014.1"/>
</dbReference>
<dbReference type="PRINTS" id="PR01837">
    <property type="entry name" value="MGTCSAPBPROT"/>
</dbReference>
<comment type="similarity">
    <text evidence="2">Belongs to the MgtC/SapB family.</text>
</comment>
<accession>A0A839QZF0</accession>
<dbReference type="InterPro" id="IPR049177">
    <property type="entry name" value="MgtC_SapB_SrpB_YhiD_N"/>
</dbReference>
<keyword evidence="5 7" id="KW-1133">Transmembrane helix</keyword>
<sequence length="243" mass="26210">MQSLVGFTNSTNLIEVQLVLASFFFCSLIGIERQVRQKAAGYRTNVLVGMGSCAFTLISAYGFAMVLGNDVTLDPSRISAQIVSGIGFLGAGVIFKGRNVVRGLTTAATVWVSAAVGMACGAGMLSLAAVVTFLHLFTLFVVAPIVKRIPDPDRKRQLFVSYRDGEGVLRDVRATATDMGFSSSIICSRRIDDPNGRRIDMDIQFHGQRPQQHLMAPLMEVDGVLQVSIGTDSEGNRDDDEAD</sequence>
<keyword evidence="10" id="KW-1185">Reference proteome</keyword>
<feature type="transmembrane region" description="Helical" evidence="7">
    <location>
        <begin position="12"/>
        <end position="32"/>
    </location>
</feature>
<dbReference type="Proteomes" id="UP000568050">
    <property type="component" value="Unassembled WGS sequence"/>
</dbReference>
<evidence type="ECO:0000256" key="2">
    <source>
        <dbReference type="ARBA" id="ARBA00009298"/>
    </source>
</evidence>
<dbReference type="PANTHER" id="PTHR33778">
    <property type="entry name" value="PROTEIN MGTC"/>
    <property type="match status" value="1"/>
</dbReference>
<dbReference type="AlphaFoldDB" id="A0A839QZF0"/>
<gene>
    <name evidence="9" type="ORF">FHX50_001623</name>
</gene>
<organism evidence="9 10">
    <name type="scientific">Helcobacillus massiliensis</name>
    <dbReference type="NCBI Taxonomy" id="521392"/>
    <lineage>
        <taxon>Bacteria</taxon>
        <taxon>Bacillati</taxon>
        <taxon>Actinomycetota</taxon>
        <taxon>Actinomycetes</taxon>
        <taxon>Micrococcales</taxon>
        <taxon>Dermabacteraceae</taxon>
        <taxon>Helcobacillus</taxon>
    </lineage>
</organism>
<evidence type="ECO:0000313" key="9">
    <source>
        <dbReference type="EMBL" id="MBB3023331.1"/>
    </source>
</evidence>
<evidence type="ECO:0000259" key="8">
    <source>
        <dbReference type="Pfam" id="PF02308"/>
    </source>
</evidence>
<feature type="transmembrane region" description="Helical" evidence="7">
    <location>
        <begin position="78"/>
        <end position="95"/>
    </location>
</feature>
<proteinExistence type="inferred from homology"/>
<evidence type="ECO:0000256" key="3">
    <source>
        <dbReference type="ARBA" id="ARBA00022475"/>
    </source>
</evidence>
<evidence type="ECO:0000256" key="4">
    <source>
        <dbReference type="ARBA" id="ARBA00022692"/>
    </source>
</evidence>
<comment type="caution">
    <text evidence="9">The sequence shown here is derived from an EMBL/GenBank/DDBJ whole genome shotgun (WGS) entry which is preliminary data.</text>
</comment>
<protein>
    <submittedName>
        <fullName evidence="9">Putative Mg2+ transporter-C (MgtC) family protein</fullName>
    </submittedName>
</protein>
<comment type="subcellular location">
    <subcellularLocation>
        <location evidence="1">Cell membrane</location>
        <topology evidence="1">Multi-pass membrane protein</topology>
    </subcellularLocation>
</comment>
<feature type="transmembrane region" description="Helical" evidence="7">
    <location>
        <begin position="125"/>
        <end position="146"/>
    </location>
</feature>
<dbReference type="GO" id="GO:0005886">
    <property type="term" value="C:plasma membrane"/>
    <property type="evidence" value="ECO:0007669"/>
    <property type="project" value="UniProtKB-SubCell"/>
</dbReference>
<keyword evidence="6 7" id="KW-0472">Membrane</keyword>
<evidence type="ECO:0000256" key="1">
    <source>
        <dbReference type="ARBA" id="ARBA00004651"/>
    </source>
</evidence>